<reference evidence="2" key="1">
    <citation type="submission" date="2020-04" db="EMBL/GenBank/DDBJ databases">
        <authorList>
            <person name="Alioto T."/>
            <person name="Alioto T."/>
            <person name="Gomez Garrido J."/>
        </authorList>
    </citation>
    <scope>NUCLEOTIDE SEQUENCE</scope>
    <source>
        <strain evidence="2">A484AB</strain>
    </source>
</reference>
<dbReference type="GO" id="GO:0008988">
    <property type="term" value="F:rRNA (adenine-N6-)-methyltransferase activity"/>
    <property type="evidence" value="ECO:0007669"/>
    <property type="project" value="TreeGrafter"/>
</dbReference>
<keyword evidence="3" id="KW-1185">Reference proteome</keyword>
<dbReference type="Proteomes" id="UP001152795">
    <property type="component" value="Unassembled WGS sequence"/>
</dbReference>
<feature type="domain" description="Methyltransferase" evidence="1">
    <location>
        <begin position="52"/>
        <end position="173"/>
    </location>
</feature>
<dbReference type="PANTHER" id="PTHR23290">
    <property type="entry name" value="RRNA N6-ADENOSINE-METHYLTRANSFERASE METTL5"/>
    <property type="match status" value="1"/>
</dbReference>
<dbReference type="SUPFAM" id="SSF53335">
    <property type="entry name" value="S-adenosyl-L-methionine-dependent methyltransferases"/>
    <property type="match status" value="1"/>
</dbReference>
<evidence type="ECO:0000313" key="3">
    <source>
        <dbReference type="Proteomes" id="UP001152795"/>
    </source>
</evidence>
<accession>A0A7D9DYA1</accession>
<dbReference type="EMBL" id="CACRXK020003072">
    <property type="protein sequence ID" value="CAB3997321.1"/>
    <property type="molecule type" value="Genomic_DNA"/>
</dbReference>
<evidence type="ECO:0000313" key="2">
    <source>
        <dbReference type="EMBL" id="CAB3997321.1"/>
    </source>
</evidence>
<dbReference type="InterPro" id="IPR029063">
    <property type="entry name" value="SAM-dependent_MTases_sf"/>
</dbReference>
<dbReference type="Pfam" id="PF13847">
    <property type="entry name" value="Methyltransf_31"/>
    <property type="match status" value="1"/>
</dbReference>
<dbReference type="GO" id="GO:0003676">
    <property type="term" value="F:nucleic acid binding"/>
    <property type="evidence" value="ECO:0007669"/>
    <property type="project" value="InterPro"/>
</dbReference>
<dbReference type="CDD" id="cd02440">
    <property type="entry name" value="AdoMet_MTases"/>
    <property type="match status" value="1"/>
</dbReference>
<protein>
    <submittedName>
        <fullName evidence="2">Methyltransferase 5</fullName>
    </submittedName>
</protein>
<name>A0A7D9DYA1_PARCT</name>
<proteinExistence type="predicted"/>
<dbReference type="InterPro" id="IPR025714">
    <property type="entry name" value="Methyltranfer_dom"/>
</dbReference>
<dbReference type="AlphaFoldDB" id="A0A7D9DYA1"/>
<dbReference type="PROSITE" id="PS00092">
    <property type="entry name" value="N6_MTASE"/>
    <property type="match status" value="1"/>
</dbReference>
<organism evidence="2 3">
    <name type="scientific">Paramuricea clavata</name>
    <name type="common">Red gorgonian</name>
    <name type="synonym">Violescent sea-whip</name>
    <dbReference type="NCBI Taxonomy" id="317549"/>
    <lineage>
        <taxon>Eukaryota</taxon>
        <taxon>Metazoa</taxon>
        <taxon>Cnidaria</taxon>
        <taxon>Anthozoa</taxon>
        <taxon>Octocorallia</taxon>
        <taxon>Malacalcyonacea</taxon>
        <taxon>Plexauridae</taxon>
        <taxon>Paramuricea</taxon>
    </lineage>
</organism>
<dbReference type="InterPro" id="IPR002052">
    <property type="entry name" value="DNA_methylase_N6_adenine_CS"/>
</dbReference>
<dbReference type="InterPro" id="IPR051720">
    <property type="entry name" value="rRNA_MeTrfase/Polyamine_Synth"/>
</dbReference>
<evidence type="ECO:0000259" key="1">
    <source>
        <dbReference type="Pfam" id="PF13847"/>
    </source>
</evidence>
<dbReference type="Gene3D" id="3.40.50.150">
    <property type="entry name" value="Vaccinia Virus protein VP39"/>
    <property type="match status" value="1"/>
</dbReference>
<keyword evidence="2" id="KW-0808">Transferase</keyword>
<keyword evidence="2" id="KW-0489">Methyltransferase</keyword>
<dbReference type="OrthoDB" id="419617at2759"/>
<gene>
    <name evidence="2" type="ORF">PACLA_8A007832</name>
</gene>
<sequence length="211" mass="23775">MKLKQLEGLLQNLDVFEKPKVHLEQYPTTPHIASHMLYTIDQTFEDIRGNIVADLGCGCGVLSVGAAILGSDYVVGFDIDADALELAKQNLEESEVEQVELIQCDVANIDSMMVRSDLFDTVIMNPPFGTKNNAGIDVMFLEKALRLAKRSVYSLHKTSTRRHIESKAKQNNAKMEVLAELRFNLDASYKFHRQKSVDIEVDLIRFDVSEK</sequence>
<comment type="caution">
    <text evidence="2">The sequence shown here is derived from an EMBL/GenBank/DDBJ whole genome shotgun (WGS) entry which is preliminary data.</text>
</comment>
<dbReference type="PANTHER" id="PTHR23290:SF0">
    <property type="entry name" value="RRNA N6-ADENOSINE-METHYLTRANSFERASE METTL5"/>
    <property type="match status" value="1"/>
</dbReference>